<accession>A0ABZ1USA9</accession>
<reference evidence="11 12" key="1">
    <citation type="journal article" date="2019" name="Int. J. Syst. Evol. Microbiol.">
        <title>The Draft Whole-Genome Sequence of the Antibiotic Producer Empedobacter haloabium ATCC 31962 Provides Indications for Its Taxonomic Reclassification.</title>
        <authorList>
            <person name="Miess H."/>
            <person name="Arlt P."/>
            <person name="Apel A.K."/>
            <person name="Weber T."/>
            <person name="Nieselt K."/>
            <person name="Hanssen F."/>
            <person name="Czemmel S."/>
            <person name="Nahnsen S."/>
            <person name="Gross H."/>
        </authorList>
    </citation>
    <scope>NUCLEOTIDE SEQUENCE [LARGE SCALE GENOMIC DNA]</scope>
    <source>
        <strain evidence="11 12">ATCC 31962</strain>
    </source>
</reference>
<comment type="pathway">
    <text evidence="1">Lipid metabolism.</text>
</comment>
<dbReference type="SUPFAM" id="SSF55729">
    <property type="entry name" value="Acyl-CoA N-acyltransferases (Nat)"/>
    <property type="match status" value="1"/>
</dbReference>
<dbReference type="Proteomes" id="UP000321323">
    <property type="component" value="Chromosome"/>
</dbReference>
<evidence type="ECO:0000313" key="12">
    <source>
        <dbReference type="Proteomes" id="UP000321323"/>
    </source>
</evidence>
<keyword evidence="2" id="KW-0444">Lipid biosynthesis</keyword>
<dbReference type="Gene3D" id="3.40.630.30">
    <property type="match status" value="1"/>
</dbReference>
<keyword evidence="3 11" id="KW-0808">Transferase</keyword>
<evidence type="ECO:0000313" key="11">
    <source>
        <dbReference type="EMBL" id="WUR15209.1"/>
    </source>
</evidence>
<keyword evidence="5 11" id="KW-0012">Acyltransferase</keyword>
<gene>
    <name evidence="11" type="ORF">E7V67_008910</name>
</gene>
<evidence type="ECO:0000256" key="3">
    <source>
        <dbReference type="ARBA" id="ARBA00022679"/>
    </source>
</evidence>
<dbReference type="PANTHER" id="PTHR37323">
    <property type="entry name" value="GCN5-RELATED N-ACETYLTRANSFERASE"/>
    <property type="match status" value="1"/>
</dbReference>
<dbReference type="EC" id="2.3.2.30" evidence="7"/>
<protein>
    <recommendedName>
        <fullName evidence="8">L-ornithine N(alpha)-acyltransferase</fullName>
        <ecNumber evidence="7">2.3.2.30</ecNumber>
    </recommendedName>
</protein>
<comment type="similarity">
    <text evidence="6">Belongs to the acetyltransferase family. OlsB subfamily.</text>
</comment>
<evidence type="ECO:0000256" key="2">
    <source>
        <dbReference type="ARBA" id="ARBA00022516"/>
    </source>
</evidence>
<name>A0ABZ1USA9_9BURK</name>
<evidence type="ECO:0000256" key="10">
    <source>
        <dbReference type="ARBA" id="ARBA00047785"/>
    </source>
</evidence>
<dbReference type="InterPro" id="IPR052351">
    <property type="entry name" value="Ornithine_N-alpha-AT"/>
</dbReference>
<proteinExistence type="inferred from homology"/>
<evidence type="ECO:0000256" key="4">
    <source>
        <dbReference type="ARBA" id="ARBA00023098"/>
    </source>
</evidence>
<evidence type="ECO:0000256" key="5">
    <source>
        <dbReference type="ARBA" id="ARBA00023315"/>
    </source>
</evidence>
<evidence type="ECO:0000256" key="1">
    <source>
        <dbReference type="ARBA" id="ARBA00005189"/>
    </source>
</evidence>
<sequence>MQVTTTLANATAAAGTRPQANAPRLVLGMATTPQELRAVQRLRYRLFVEDLGLTALRRADGLDRDEFDDYCDHLVVRDADTLEVVGTYRLLSPTGARRLGRVYAENEFDLNRLNRLRGRMVEAGRACIHPDYRGGSVLMLLWSGLLDYIRRQGCEYFAGCASISLADGGHNAVAVYDKLRATHLAPSEYRVTPHLPFPYDQLAPARTAAVPPLLKGYLRSGAWICGEPAWDPDFDSADLFVLLPLANLDARYARHYGVAQMPVAA</sequence>
<comment type="function">
    <text evidence="9">Catalyzes the first step in the biosynthesis of ornithine lipids, which are phosphorus-free membrane lipids. Catalyzes the 3-hydroxyacyl-acyl carrier protein-dependent acylation of ornithine to form lyso-ornithine lipid (LOL).</text>
</comment>
<keyword evidence="4" id="KW-0443">Lipid metabolism</keyword>
<dbReference type="EMBL" id="CP136508">
    <property type="protein sequence ID" value="WUR15209.1"/>
    <property type="molecule type" value="Genomic_DNA"/>
</dbReference>
<dbReference type="InterPro" id="IPR016181">
    <property type="entry name" value="Acyl_CoA_acyltransferase"/>
</dbReference>
<comment type="catalytic activity">
    <reaction evidence="10">
        <text>a (3R)-hydroxyacyl-[ACP] + L-ornithine = a lyso-ornithine lipid + holo-[ACP] + H(+)</text>
        <dbReference type="Rhea" id="RHEA:20633"/>
        <dbReference type="Rhea" id="RHEA-COMP:9685"/>
        <dbReference type="Rhea" id="RHEA-COMP:9945"/>
        <dbReference type="ChEBI" id="CHEBI:15378"/>
        <dbReference type="ChEBI" id="CHEBI:46911"/>
        <dbReference type="ChEBI" id="CHEBI:64479"/>
        <dbReference type="ChEBI" id="CHEBI:78827"/>
        <dbReference type="ChEBI" id="CHEBI:138482"/>
        <dbReference type="EC" id="2.3.2.30"/>
    </reaction>
    <physiologicalReaction direction="left-to-right" evidence="10">
        <dbReference type="Rhea" id="RHEA:20634"/>
    </physiologicalReaction>
</comment>
<dbReference type="PANTHER" id="PTHR37323:SF1">
    <property type="entry name" value="L-ORNITHINE N(ALPHA)-ACYLTRANSFERASE"/>
    <property type="match status" value="1"/>
</dbReference>
<evidence type="ECO:0000256" key="7">
    <source>
        <dbReference type="ARBA" id="ARBA00039058"/>
    </source>
</evidence>
<keyword evidence="12" id="KW-1185">Reference proteome</keyword>
<evidence type="ECO:0000256" key="6">
    <source>
        <dbReference type="ARBA" id="ARBA00038095"/>
    </source>
</evidence>
<evidence type="ECO:0000256" key="8">
    <source>
        <dbReference type="ARBA" id="ARBA00039866"/>
    </source>
</evidence>
<evidence type="ECO:0000256" key="9">
    <source>
        <dbReference type="ARBA" id="ARBA00045724"/>
    </source>
</evidence>
<organism evidence="11 12">
    <name type="scientific">[Empedobacter] haloabium</name>
    <dbReference type="NCBI Taxonomy" id="592317"/>
    <lineage>
        <taxon>Bacteria</taxon>
        <taxon>Pseudomonadati</taxon>
        <taxon>Pseudomonadota</taxon>
        <taxon>Betaproteobacteria</taxon>
        <taxon>Burkholderiales</taxon>
        <taxon>Oxalobacteraceae</taxon>
        <taxon>Telluria group</taxon>
        <taxon>Telluria group incertae sedis</taxon>
    </lineage>
</organism>
<dbReference type="GO" id="GO:0016746">
    <property type="term" value="F:acyltransferase activity"/>
    <property type="evidence" value="ECO:0007669"/>
    <property type="project" value="UniProtKB-KW"/>
</dbReference>
<dbReference type="Pfam" id="PF13444">
    <property type="entry name" value="Acetyltransf_5"/>
    <property type="match status" value="1"/>
</dbReference>